<dbReference type="PANTHER" id="PTHR42966">
    <property type="entry name" value="N-ACETYLNEURAMINATE SYNTHASE"/>
    <property type="match status" value="1"/>
</dbReference>
<evidence type="ECO:0000313" key="3">
    <source>
        <dbReference type="Proteomes" id="UP000236340"/>
    </source>
</evidence>
<dbReference type="SMART" id="SM00858">
    <property type="entry name" value="SAF"/>
    <property type="match status" value="1"/>
</dbReference>
<evidence type="ECO:0000313" key="2">
    <source>
        <dbReference type="EMBL" id="PNU21152.1"/>
    </source>
</evidence>
<gene>
    <name evidence="2" type="ORF">C2E25_03715</name>
</gene>
<dbReference type="InterPro" id="IPR013785">
    <property type="entry name" value="Aldolase_TIM"/>
</dbReference>
<reference evidence="2 3" key="1">
    <citation type="journal article" date="2018" name="Genome Announc.">
        <title>Genome Sequence of Geothermobacter sp. HR-1 Iron Reducer from the Loihi Seamount.</title>
        <authorList>
            <person name="Smith H."/>
            <person name="Abuyen K."/>
            <person name="Tremblay J."/>
            <person name="Savalia P."/>
            <person name="Perez-Rodriguez I."/>
            <person name="Emerson D."/>
            <person name="Tully B."/>
            <person name="Amend J."/>
        </authorList>
    </citation>
    <scope>NUCLEOTIDE SEQUENCE [LARGE SCALE GENOMIC DNA]</scope>
    <source>
        <strain evidence="2 3">HR-1</strain>
    </source>
</reference>
<dbReference type="SUPFAM" id="SSF51269">
    <property type="entry name" value="AFP III-like domain"/>
    <property type="match status" value="1"/>
</dbReference>
<protein>
    <submittedName>
        <fullName evidence="2">N-acylneuraminate-9-phosphate synthase</fullName>
    </submittedName>
</protein>
<dbReference type="InterPro" id="IPR057736">
    <property type="entry name" value="SAF_PseI/NeuA/NeuB"/>
</dbReference>
<dbReference type="InterPro" id="IPR051690">
    <property type="entry name" value="PseI-like"/>
</dbReference>
<name>A0A2K2HCY1_9BACT</name>
<dbReference type="EMBL" id="PPFX01000005">
    <property type="protein sequence ID" value="PNU21152.1"/>
    <property type="molecule type" value="Genomic_DNA"/>
</dbReference>
<dbReference type="RefSeq" id="WP_103114445.1">
    <property type="nucleotide sequence ID" value="NZ_PPFX01000005.1"/>
</dbReference>
<dbReference type="CDD" id="cd11615">
    <property type="entry name" value="SAF_NeuB_like"/>
    <property type="match status" value="1"/>
</dbReference>
<feature type="domain" description="AFP-like" evidence="1">
    <location>
        <begin position="289"/>
        <end position="347"/>
    </location>
</feature>
<dbReference type="AlphaFoldDB" id="A0A2K2HCY1"/>
<dbReference type="OrthoDB" id="9781701at2"/>
<dbReference type="InterPro" id="IPR013974">
    <property type="entry name" value="SAF"/>
</dbReference>
<proteinExistence type="predicted"/>
<comment type="caution">
    <text evidence="2">The sequence shown here is derived from an EMBL/GenBank/DDBJ whole genome shotgun (WGS) entry which is preliminary data.</text>
</comment>
<dbReference type="InterPro" id="IPR013132">
    <property type="entry name" value="PseI/NeuA/B-like_N"/>
</dbReference>
<dbReference type="InterPro" id="IPR006190">
    <property type="entry name" value="SAF_AFP_Neu5Ac"/>
</dbReference>
<dbReference type="Proteomes" id="UP000236340">
    <property type="component" value="Unassembled WGS sequence"/>
</dbReference>
<dbReference type="GO" id="GO:0016051">
    <property type="term" value="P:carbohydrate biosynthetic process"/>
    <property type="evidence" value="ECO:0007669"/>
    <property type="project" value="InterPro"/>
</dbReference>
<dbReference type="Gene3D" id="3.20.20.70">
    <property type="entry name" value="Aldolase class I"/>
    <property type="match status" value="1"/>
</dbReference>
<dbReference type="Gene3D" id="3.90.1210.10">
    <property type="entry name" value="Antifreeze-like/N-acetylneuraminic acid synthase C-terminal domain"/>
    <property type="match status" value="1"/>
</dbReference>
<dbReference type="SUPFAM" id="SSF51569">
    <property type="entry name" value="Aldolase"/>
    <property type="match status" value="1"/>
</dbReference>
<dbReference type="Pfam" id="PF08666">
    <property type="entry name" value="SAF"/>
    <property type="match status" value="1"/>
</dbReference>
<sequence length="347" mass="38105">MSEYVSVDSVPIGNGHPCYFMAEIAGNFGNEEEAVRIVDAAVRAGARAIKFQTLDPETITTRSNRFNMEAVGTRLQYEVFAETATPAALQLFLVDYCRHRDITVFSAPSHMKDLDLISRFDSPAYKIGSDLATHIPLLRELATTGKPIFLSTGMCTMAEVETSVNAIQQAGNSPVLLFHCVSNYPGNPAEQNLLAMVAMKEKFGLPTGFSDHTIGIDIARAAIALGADMIERHFWVEGNLEGPDRPISSDEKEFYRLVQSSQYIAAARGDGVKKPTPDELRNMRTNRVSIIAMEDIAAGSLLTTANLDIRRPGNGLPPLMWDEVIGCRAATHLKAEQPLRPEHISRE</sequence>
<dbReference type="Pfam" id="PF03102">
    <property type="entry name" value="NeuB"/>
    <property type="match status" value="1"/>
</dbReference>
<organism evidence="2 3">
    <name type="scientific">Geothermobacter hydrogeniphilus</name>
    <dbReference type="NCBI Taxonomy" id="1969733"/>
    <lineage>
        <taxon>Bacteria</taxon>
        <taxon>Pseudomonadati</taxon>
        <taxon>Thermodesulfobacteriota</taxon>
        <taxon>Desulfuromonadia</taxon>
        <taxon>Desulfuromonadales</taxon>
        <taxon>Geothermobacteraceae</taxon>
        <taxon>Geothermobacter</taxon>
    </lineage>
</organism>
<accession>A0A2K2HCY1</accession>
<dbReference type="GO" id="GO:0047444">
    <property type="term" value="F:N-acylneuraminate-9-phosphate synthase activity"/>
    <property type="evidence" value="ECO:0007669"/>
    <property type="project" value="TreeGrafter"/>
</dbReference>
<evidence type="ECO:0000259" key="1">
    <source>
        <dbReference type="PROSITE" id="PS50844"/>
    </source>
</evidence>
<dbReference type="InterPro" id="IPR036732">
    <property type="entry name" value="AFP_Neu5c_C_sf"/>
</dbReference>
<dbReference type="PANTHER" id="PTHR42966:SF1">
    <property type="entry name" value="SIALIC ACID SYNTHASE"/>
    <property type="match status" value="1"/>
</dbReference>
<dbReference type="PROSITE" id="PS50844">
    <property type="entry name" value="AFP_LIKE"/>
    <property type="match status" value="1"/>
</dbReference>